<dbReference type="EMBL" id="BPVZ01000070">
    <property type="protein sequence ID" value="GKV25940.1"/>
    <property type="molecule type" value="Genomic_DNA"/>
</dbReference>
<comment type="caution">
    <text evidence="2">The sequence shown here is derived from an EMBL/GenBank/DDBJ whole genome shotgun (WGS) entry which is preliminary data.</text>
</comment>
<proteinExistence type="predicted"/>
<sequence length="48" mass="5196">MNAAQEENEYETVLAYILGGARCFSSSGHRRTGSLLRRPGDLAPSSPE</sequence>
<gene>
    <name evidence="2" type="ORF">SLEP1_g35312</name>
</gene>
<dbReference type="Proteomes" id="UP001054252">
    <property type="component" value="Unassembled WGS sequence"/>
</dbReference>
<organism evidence="2 3">
    <name type="scientific">Rubroshorea leprosula</name>
    <dbReference type="NCBI Taxonomy" id="152421"/>
    <lineage>
        <taxon>Eukaryota</taxon>
        <taxon>Viridiplantae</taxon>
        <taxon>Streptophyta</taxon>
        <taxon>Embryophyta</taxon>
        <taxon>Tracheophyta</taxon>
        <taxon>Spermatophyta</taxon>
        <taxon>Magnoliopsida</taxon>
        <taxon>eudicotyledons</taxon>
        <taxon>Gunneridae</taxon>
        <taxon>Pentapetalae</taxon>
        <taxon>rosids</taxon>
        <taxon>malvids</taxon>
        <taxon>Malvales</taxon>
        <taxon>Dipterocarpaceae</taxon>
        <taxon>Rubroshorea</taxon>
    </lineage>
</organism>
<reference evidence="2 3" key="1">
    <citation type="journal article" date="2021" name="Commun. Biol.">
        <title>The genome of Shorea leprosula (Dipterocarpaceae) highlights the ecological relevance of drought in aseasonal tropical rainforests.</title>
        <authorList>
            <person name="Ng K.K.S."/>
            <person name="Kobayashi M.J."/>
            <person name="Fawcett J.A."/>
            <person name="Hatakeyama M."/>
            <person name="Paape T."/>
            <person name="Ng C.H."/>
            <person name="Ang C.C."/>
            <person name="Tnah L.H."/>
            <person name="Lee C.T."/>
            <person name="Nishiyama T."/>
            <person name="Sese J."/>
            <person name="O'Brien M.J."/>
            <person name="Copetti D."/>
            <person name="Mohd Noor M.I."/>
            <person name="Ong R.C."/>
            <person name="Putra M."/>
            <person name="Sireger I.Z."/>
            <person name="Indrioko S."/>
            <person name="Kosugi Y."/>
            <person name="Izuno A."/>
            <person name="Isagi Y."/>
            <person name="Lee S.L."/>
            <person name="Shimizu K.K."/>
        </authorList>
    </citation>
    <scope>NUCLEOTIDE SEQUENCE [LARGE SCALE GENOMIC DNA]</scope>
    <source>
        <strain evidence="2">214</strain>
    </source>
</reference>
<keyword evidence="3" id="KW-1185">Reference proteome</keyword>
<protein>
    <submittedName>
        <fullName evidence="2">Uncharacterized protein</fullName>
    </submittedName>
</protein>
<accession>A0AAV5KN47</accession>
<name>A0AAV5KN47_9ROSI</name>
<evidence type="ECO:0000313" key="2">
    <source>
        <dbReference type="EMBL" id="GKV25940.1"/>
    </source>
</evidence>
<evidence type="ECO:0000256" key="1">
    <source>
        <dbReference type="SAM" id="MobiDB-lite"/>
    </source>
</evidence>
<dbReference type="AlphaFoldDB" id="A0AAV5KN47"/>
<feature type="region of interest" description="Disordered" evidence="1">
    <location>
        <begin position="27"/>
        <end position="48"/>
    </location>
</feature>
<evidence type="ECO:0000313" key="3">
    <source>
        <dbReference type="Proteomes" id="UP001054252"/>
    </source>
</evidence>